<organism evidence="2 3">
    <name type="scientific">Candidatus Nitrosymbiomonas proteolyticus</name>
    <dbReference type="NCBI Taxonomy" id="2608984"/>
    <lineage>
        <taxon>Bacteria</taxon>
        <taxon>Bacillati</taxon>
        <taxon>Armatimonadota</taxon>
        <taxon>Armatimonadota incertae sedis</taxon>
        <taxon>Candidatus Nitrosymbiomonas</taxon>
    </lineage>
</organism>
<dbReference type="InterPro" id="IPR052519">
    <property type="entry name" value="Euk-type_GlcNAc_Kinase"/>
</dbReference>
<dbReference type="InterPro" id="IPR043129">
    <property type="entry name" value="ATPase_NBD"/>
</dbReference>
<name>A0A809S609_9BACT</name>
<dbReference type="Proteomes" id="UP000662873">
    <property type="component" value="Chromosome"/>
</dbReference>
<dbReference type="CDD" id="cd24007">
    <property type="entry name" value="ASKHA_NBD_eukNAGK-like"/>
    <property type="match status" value="1"/>
</dbReference>
<dbReference type="Pfam" id="PF01869">
    <property type="entry name" value="BcrAD_BadFG"/>
    <property type="match status" value="1"/>
</dbReference>
<protein>
    <submittedName>
        <fullName evidence="2">BadF-type ATPase</fullName>
    </submittedName>
</protein>
<proteinExistence type="predicted"/>
<dbReference type="KEGG" id="npy:NPRO_20410"/>
<evidence type="ECO:0000313" key="3">
    <source>
        <dbReference type="Proteomes" id="UP000662873"/>
    </source>
</evidence>
<evidence type="ECO:0000313" key="2">
    <source>
        <dbReference type="EMBL" id="BBO24446.1"/>
    </source>
</evidence>
<dbReference type="InterPro" id="IPR002731">
    <property type="entry name" value="ATPase_BadF"/>
</dbReference>
<reference evidence="2" key="1">
    <citation type="journal article" name="DNA Res.">
        <title>The physiological potential of anammox bacteria as revealed by their core genome structure.</title>
        <authorList>
            <person name="Okubo T."/>
            <person name="Toyoda A."/>
            <person name="Fukuhara K."/>
            <person name="Uchiyama I."/>
            <person name="Harigaya Y."/>
            <person name="Kuroiwa M."/>
            <person name="Suzuki T."/>
            <person name="Murakami Y."/>
            <person name="Suwa Y."/>
            <person name="Takami H."/>
        </authorList>
    </citation>
    <scope>NUCLEOTIDE SEQUENCE</scope>
    <source>
        <strain evidence="2">317325-2</strain>
    </source>
</reference>
<accession>A0A809S609</accession>
<feature type="domain" description="ATPase BadF/BadG/BcrA/BcrD type" evidence="1">
    <location>
        <begin position="5"/>
        <end position="288"/>
    </location>
</feature>
<dbReference type="EMBL" id="AP021858">
    <property type="protein sequence ID" value="BBO24446.1"/>
    <property type="molecule type" value="Genomic_DNA"/>
</dbReference>
<dbReference type="AlphaFoldDB" id="A0A809S609"/>
<dbReference type="SUPFAM" id="SSF53067">
    <property type="entry name" value="Actin-like ATPase domain"/>
    <property type="match status" value="2"/>
</dbReference>
<gene>
    <name evidence="2" type="ORF">NPRO_20410</name>
</gene>
<dbReference type="Gene3D" id="3.30.420.40">
    <property type="match status" value="2"/>
</dbReference>
<dbReference type="PANTHER" id="PTHR43190">
    <property type="entry name" value="N-ACETYL-D-GLUCOSAMINE KINASE"/>
    <property type="match status" value="1"/>
</dbReference>
<sequence>MPFHLGIDSGGTSTRAMLVNEAGQVLFTGQAGSANFTTSPPRLVRQNLQKATSGCPEPDTVCLCGAGILTKANFLQAGDLLAELFPKARHRVTPDYYAAYASFDPPVCVCVISGTGSVVCSSGEHGFAKSGGGGFAIGDDGSAFRFGRAALRHFLDDPDECSCRVLQAIEKRFGTTEPAEVIAKVYGGRTVASQVAKFARPLAKDAADGLPYATEALRSEFQALATVVASHVHRFLPPRTPLSVGLSGGLWEISLLFQRSFEKELGEVLPQRELHVRRPSKPPVYGAAKLAMNLL</sequence>
<dbReference type="PANTHER" id="PTHR43190:SF3">
    <property type="entry name" value="N-ACETYL-D-GLUCOSAMINE KINASE"/>
    <property type="match status" value="1"/>
</dbReference>
<evidence type="ECO:0000259" key="1">
    <source>
        <dbReference type="Pfam" id="PF01869"/>
    </source>
</evidence>